<protein>
    <submittedName>
        <fullName evidence="1">Uncharacterized protein</fullName>
    </submittedName>
</protein>
<gene>
    <name evidence="1" type="ORF">Ae201684_008956</name>
</gene>
<sequence length="668" mass="75585">MDSHGKAATAAISVLLDQNCFVLIAQFQDGIFEDLHERFTERFQTAFSIQHVLDGDGVPCLTRHYLPPSFRSVRGESTSKGRRFLEGLALYTHSRDRRFPLHLAILEGDMNIVRRILACQPGLLSLDALCCAVYHQSLEFVQELLPMLQAKLSPKAMSIYAGLHLELHASFVDIAAERDNFALLVYLHDHGMGEVSVKAMEHAAKHGNLDMVRFLKSLNCACNYDALLNAVSTAQSADVVNFLLQHYSDEMENHYQQAVEEALFEDSIFDAGLHDVVREAAQRGRIDMLTMLMNHFPNIALASVFVGAARAGHIHVLEWLWDVHGEPGSLDCWKNVLQNQQFQTAKWIISRKLLTATEVEARPAMFDFSAPVSSIEMVDLLHSVNHPLDKLCPTTVEVAKYLQKHGIVFSSLHLEIVIDCAKADDYSDHFEVVKYLHKNCPSIIFKTQAMDIAARNGLLDIVDFLHKNGTEGCTPAAMEYAVRCEHLQVVKYLSKHCSECASIDLLHEIAHAHVDVLSMDPYARESLSPSAFDVLRALGIWHGQIFTILPVVRRQTKGAIQESSMLLTDAVHFGQTDHLKLIDELYGLSPIEIEQAIEQVIEFGALHLFNTLWEMLECRDGFRRDFLIRIKLLLQKTAQQFWYSGPWRPYRRKISARLRQLISHQPMS</sequence>
<dbReference type="AlphaFoldDB" id="A0A6G0X388"/>
<name>A0A6G0X388_9STRA</name>
<dbReference type="Gene3D" id="1.25.40.20">
    <property type="entry name" value="Ankyrin repeat-containing domain"/>
    <property type="match status" value="2"/>
</dbReference>
<dbReference type="PANTHER" id="PTHR46586:SF3">
    <property type="entry name" value="ANKYRIN REPEAT-CONTAINING PROTEIN"/>
    <property type="match status" value="1"/>
</dbReference>
<evidence type="ECO:0000313" key="2">
    <source>
        <dbReference type="Proteomes" id="UP000481153"/>
    </source>
</evidence>
<comment type="caution">
    <text evidence="1">The sequence shown here is derived from an EMBL/GenBank/DDBJ whole genome shotgun (WGS) entry which is preliminary data.</text>
</comment>
<dbReference type="VEuPathDB" id="FungiDB:AeMF1_010156"/>
<dbReference type="InterPro" id="IPR002110">
    <property type="entry name" value="Ankyrin_rpt"/>
</dbReference>
<proteinExistence type="predicted"/>
<dbReference type="PANTHER" id="PTHR46586">
    <property type="entry name" value="ANKYRIN REPEAT-CONTAINING PROTEIN"/>
    <property type="match status" value="1"/>
</dbReference>
<evidence type="ECO:0000313" key="1">
    <source>
        <dbReference type="EMBL" id="KAF0734354.1"/>
    </source>
</evidence>
<organism evidence="1 2">
    <name type="scientific">Aphanomyces euteiches</name>
    <dbReference type="NCBI Taxonomy" id="100861"/>
    <lineage>
        <taxon>Eukaryota</taxon>
        <taxon>Sar</taxon>
        <taxon>Stramenopiles</taxon>
        <taxon>Oomycota</taxon>
        <taxon>Saprolegniomycetes</taxon>
        <taxon>Saprolegniales</taxon>
        <taxon>Verrucalvaceae</taxon>
        <taxon>Aphanomyces</taxon>
    </lineage>
</organism>
<dbReference type="Proteomes" id="UP000481153">
    <property type="component" value="Unassembled WGS sequence"/>
</dbReference>
<dbReference type="InterPro" id="IPR036770">
    <property type="entry name" value="Ankyrin_rpt-contain_sf"/>
</dbReference>
<dbReference type="SUPFAM" id="SSF48403">
    <property type="entry name" value="Ankyrin repeat"/>
    <property type="match status" value="1"/>
</dbReference>
<dbReference type="InterPro" id="IPR052050">
    <property type="entry name" value="SecEffector_AnkRepeat"/>
</dbReference>
<accession>A0A6G0X388</accession>
<reference evidence="1 2" key="1">
    <citation type="submission" date="2019-07" db="EMBL/GenBank/DDBJ databases">
        <title>Genomics analysis of Aphanomyces spp. identifies a new class of oomycete effector associated with host adaptation.</title>
        <authorList>
            <person name="Gaulin E."/>
        </authorList>
    </citation>
    <scope>NUCLEOTIDE SEQUENCE [LARGE SCALE GENOMIC DNA]</scope>
    <source>
        <strain evidence="1 2">ATCC 201684</strain>
    </source>
</reference>
<dbReference type="SMART" id="SM00248">
    <property type="entry name" value="ANK"/>
    <property type="match status" value="4"/>
</dbReference>
<dbReference type="EMBL" id="VJMJ01000115">
    <property type="protein sequence ID" value="KAF0734354.1"/>
    <property type="molecule type" value="Genomic_DNA"/>
</dbReference>
<keyword evidence="2" id="KW-1185">Reference proteome</keyword>